<dbReference type="RefSeq" id="WP_017976488.1">
    <property type="nucleotide sequence ID" value="NZ_JACBYW010000006.1"/>
</dbReference>
<accession>A0A852ZBX4</accession>
<comment type="caution">
    <text evidence="1">The sequence shown here is derived from an EMBL/GenBank/DDBJ whole genome shotgun (WGS) entry which is preliminary data.</text>
</comment>
<dbReference type="AlphaFoldDB" id="A0A852ZBX4"/>
<protein>
    <submittedName>
        <fullName evidence="1">Uncharacterized protein</fullName>
    </submittedName>
</protein>
<evidence type="ECO:0000313" key="2">
    <source>
        <dbReference type="Proteomes" id="UP000548304"/>
    </source>
</evidence>
<reference evidence="1 2" key="1">
    <citation type="submission" date="2020-07" db="EMBL/GenBank/DDBJ databases">
        <title>Genomic Encyclopedia of Type Strains, Phase III (KMG-III): the genomes of soil and plant-associated and newly described type strains.</title>
        <authorList>
            <person name="Whitman W."/>
        </authorList>
    </citation>
    <scope>NUCLEOTIDE SEQUENCE [LARGE SCALE GENOMIC DNA]</scope>
    <source>
        <strain evidence="1 2">CECT 8576</strain>
    </source>
</reference>
<organism evidence="1 2">
    <name type="scientific">Actinopolyspora biskrensis</name>
    <dbReference type="NCBI Taxonomy" id="1470178"/>
    <lineage>
        <taxon>Bacteria</taxon>
        <taxon>Bacillati</taxon>
        <taxon>Actinomycetota</taxon>
        <taxon>Actinomycetes</taxon>
        <taxon>Actinopolysporales</taxon>
        <taxon>Actinopolysporaceae</taxon>
        <taxon>Actinopolyspora</taxon>
    </lineage>
</organism>
<gene>
    <name evidence="1" type="ORF">FHR84_003496</name>
</gene>
<proteinExistence type="predicted"/>
<dbReference type="Proteomes" id="UP000548304">
    <property type="component" value="Unassembled WGS sequence"/>
</dbReference>
<name>A0A852ZBX4_9ACTN</name>
<sequence>MELPQEFIDDVLDLGEDDDVQFIDLAYLLKEDTGEEANLVERTVDSAIILMDRGYLYPGDIVDNMFHRWKAPREEIIERFRQGQQEVMRGEGQFNFGDICWFHTSSYSGPGEAS</sequence>
<evidence type="ECO:0000313" key="1">
    <source>
        <dbReference type="EMBL" id="NYH80147.1"/>
    </source>
</evidence>
<keyword evidence="2" id="KW-1185">Reference proteome</keyword>
<dbReference type="EMBL" id="JACBYW010000006">
    <property type="protein sequence ID" value="NYH80147.1"/>
    <property type="molecule type" value="Genomic_DNA"/>
</dbReference>